<dbReference type="SUPFAM" id="SSF48371">
    <property type="entry name" value="ARM repeat"/>
    <property type="match status" value="1"/>
</dbReference>
<name>A0A2A4G9W2_9FLAO</name>
<evidence type="ECO:0000259" key="5">
    <source>
        <dbReference type="PROSITE" id="PS51007"/>
    </source>
</evidence>
<comment type="caution">
    <text evidence="6">The sequence shown here is derived from an EMBL/GenBank/DDBJ whole genome shotgun (WGS) entry which is preliminary data.</text>
</comment>
<organism evidence="6 7">
    <name type="scientific">Sediminicola luteus</name>
    <dbReference type="NCBI Taxonomy" id="319238"/>
    <lineage>
        <taxon>Bacteria</taxon>
        <taxon>Pseudomonadati</taxon>
        <taxon>Bacteroidota</taxon>
        <taxon>Flavobacteriia</taxon>
        <taxon>Flavobacteriales</taxon>
        <taxon>Flavobacteriaceae</taxon>
        <taxon>Sediminicola</taxon>
    </lineage>
</organism>
<evidence type="ECO:0000313" key="6">
    <source>
        <dbReference type="EMBL" id="PCE64760.1"/>
    </source>
</evidence>
<sequence length="737" mass="81610">MKYVVGALALIILWGCATDYKETQVSLEPYSLADGFELSVLAAEPLLDTPVAMDFDDQGRMWVAEMTGFMENLESSTEENPSGAIKILEDRDGDGVMDHAKVFLDSLVMPRALAHVYGGLLYAEPPRLWFVEIENDQPKNRVLVDAEYAPEGNPEHQPNGLVLNIDNWIYSAKSNYRYQRKDGEWLKEPTSHRGQWGIAQDDFGRLYYNNNSKILLGDYMLPNVLVRNRHFAPKHGIGEVLTETQRVFPKHAASVNRGYIPGVLNADSLLQKVTAACGPTIYRGGVFPEGYAQNAFSCIPEANLIKRTVLGFHGDSISAGFAWPDKEFLASTDEGFRPVNLNNGPDGALYIVDMHRGVIQHHAYLSPYLRERSKEKGLDTIIDYGRILRVQAKGAITAPIPDFSDMASSELVELLGHANGWVHDRAQRHLILRNDQDIIGTLNGLLRSDTEDKAKLHALYTLKGMGELELNSLLKVLDNQDAELVAAAIHALEGFVDSNSSSGVFAAYSKLSSKAQPTIDLYLASTMARWAHIDARFYELVGVLLHRYEGRPLYREAFFSGLEVPLETDRLQTLELAEGFYVQYQKVLASQEMAWLNPIYRKKSHTMDSRTRGSLLYSKICSACHGSTGAGIAQMAPPLLDSEYVSGDTERLAKVLLHGLSGPVTVNGTTYEYGHVMPGLRDNPEISDADINALLSFVTNAFSDGGKGLSTEKIKEIRATLPKSGGEYTEEELNGVD</sequence>
<dbReference type="InterPro" id="IPR011042">
    <property type="entry name" value="6-blade_b-propeller_TolB-like"/>
</dbReference>
<keyword evidence="2 4" id="KW-0479">Metal-binding</keyword>
<keyword evidence="3 4" id="KW-0408">Iron</keyword>
<dbReference type="OrthoDB" id="9808161at2"/>
<dbReference type="InterPro" id="IPR016024">
    <property type="entry name" value="ARM-type_fold"/>
</dbReference>
<accession>A0A2A4G9W2</accession>
<dbReference type="Gene3D" id="2.120.10.30">
    <property type="entry name" value="TolB, C-terminal domain"/>
    <property type="match status" value="1"/>
</dbReference>
<dbReference type="SUPFAM" id="SSF46626">
    <property type="entry name" value="Cytochrome c"/>
    <property type="match status" value="1"/>
</dbReference>
<dbReference type="GO" id="GO:0046872">
    <property type="term" value="F:metal ion binding"/>
    <property type="evidence" value="ECO:0007669"/>
    <property type="project" value="UniProtKB-KW"/>
</dbReference>
<evidence type="ECO:0000256" key="2">
    <source>
        <dbReference type="ARBA" id="ARBA00022723"/>
    </source>
</evidence>
<dbReference type="InterPro" id="IPR009056">
    <property type="entry name" value="Cyt_c-like_dom"/>
</dbReference>
<dbReference type="Proteomes" id="UP000219559">
    <property type="component" value="Unassembled WGS sequence"/>
</dbReference>
<reference evidence="6 7" key="1">
    <citation type="submission" date="2017-04" db="EMBL/GenBank/DDBJ databases">
        <title>A new member of the family Flavobacteriaceae isolated from ascidians.</title>
        <authorList>
            <person name="Chen L."/>
        </authorList>
    </citation>
    <scope>NUCLEOTIDE SEQUENCE [LARGE SCALE GENOMIC DNA]</scope>
    <source>
        <strain evidence="6 7">HQA918</strain>
    </source>
</reference>
<dbReference type="PROSITE" id="PS51007">
    <property type="entry name" value="CYTC"/>
    <property type="match status" value="1"/>
</dbReference>
<gene>
    <name evidence="6" type="ORF">B7P33_06200</name>
</gene>
<dbReference type="InterPro" id="IPR011989">
    <property type="entry name" value="ARM-like"/>
</dbReference>
<dbReference type="InterPro" id="IPR011041">
    <property type="entry name" value="Quinoprot_gluc/sorb_DH_b-prop"/>
</dbReference>
<evidence type="ECO:0000313" key="7">
    <source>
        <dbReference type="Proteomes" id="UP000219559"/>
    </source>
</evidence>
<dbReference type="PANTHER" id="PTHR33546:SF1">
    <property type="entry name" value="LARGE, MULTIFUNCTIONAL SECRETED PROTEIN"/>
    <property type="match status" value="1"/>
</dbReference>
<dbReference type="EMBL" id="NBWU01000002">
    <property type="protein sequence ID" value="PCE64760.1"/>
    <property type="molecule type" value="Genomic_DNA"/>
</dbReference>
<evidence type="ECO:0000256" key="3">
    <source>
        <dbReference type="ARBA" id="ARBA00023004"/>
    </source>
</evidence>
<dbReference type="InterPro" id="IPR055557">
    <property type="entry name" value="DUF7133"/>
</dbReference>
<dbReference type="Pfam" id="PF23500">
    <property type="entry name" value="DUF7133"/>
    <property type="match status" value="1"/>
</dbReference>
<proteinExistence type="predicted"/>
<dbReference type="Gene3D" id="1.25.10.10">
    <property type="entry name" value="Leucine-rich Repeat Variant"/>
    <property type="match status" value="1"/>
</dbReference>
<evidence type="ECO:0000256" key="1">
    <source>
        <dbReference type="ARBA" id="ARBA00022617"/>
    </source>
</evidence>
<dbReference type="GO" id="GO:0020037">
    <property type="term" value="F:heme binding"/>
    <property type="evidence" value="ECO:0007669"/>
    <property type="project" value="InterPro"/>
</dbReference>
<dbReference type="Gene3D" id="1.10.760.10">
    <property type="entry name" value="Cytochrome c-like domain"/>
    <property type="match status" value="1"/>
</dbReference>
<dbReference type="SUPFAM" id="SSF50952">
    <property type="entry name" value="Soluble quinoprotein glucose dehydrogenase"/>
    <property type="match status" value="1"/>
</dbReference>
<keyword evidence="7" id="KW-1185">Reference proteome</keyword>
<dbReference type="Pfam" id="PF00034">
    <property type="entry name" value="Cytochrom_C"/>
    <property type="match status" value="1"/>
</dbReference>
<dbReference type="AlphaFoldDB" id="A0A2A4G9W2"/>
<dbReference type="RefSeq" id="WP_097440039.1">
    <property type="nucleotide sequence ID" value="NZ_KZ300476.1"/>
</dbReference>
<evidence type="ECO:0000256" key="4">
    <source>
        <dbReference type="PROSITE-ProRule" id="PRU00433"/>
    </source>
</evidence>
<feature type="domain" description="Cytochrome c" evidence="5">
    <location>
        <begin position="608"/>
        <end position="702"/>
    </location>
</feature>
<dbReference type="PANTHER" id="PTHR33546">
    <property type="entry name" value="LARGE, MULTIFUNCTIONAL SECRETED PROTEIN-RELATED"/>
    <property type="match status" value="1"/>
</dbReference>
<protein>
    <recommendedName>
        <fullName evidence="5">Cytochrome c domain-containing protein</fullName>
    </recommendedName>
</protein>
<keyword evidence="1 4" id="KW-0349">Heme</keyword>
<dbReference type="GO" id="GO:0009055">
    <property type="term" value="F:electron transfer activity"/>
    <property type="evidence" value="ECO:0007669"/>
    <property type="project" value="InterPro"/>
</dbReference>
<dbReference type="InterPro" id="IPR036909">
    <property type="entry name" value="Cyt_c-like_dom_sf"/>
</dbReference>